<organism evidence="2 3">
    <name type="scientific">Alteribacter lacisalsi</name>
    <dbReference type="NCBI Taxonomy" id="2045244"/>
    <lineage>
        <taxon>Bacteria</taxon>
        <taxon>Bacillati</taxon>
        <taxon>Bacillota</taxon>
        <taxon>Bacilli</taxon>
        <taxon>Bacillales</taxon>
        <taxon>Bacillaceae</taxon>
        <taxon>Alteribacter</taxon>
    </lineage>
</organism>
<feature type="region of interest" description="Disordered" evidence="1">
    <location>
        <begin position="1"/>
        <end position="39"/>
    </location>
</feature>
<keyword evidence="3" id="KW-1185">Reference proteome</keyword>
<dbReference type="EMBL" id="PDOF01000001">
    <property type="protein sequence ID" value="PYZ99090.1"/>
    <property type="molecule type" value="Genomic_DNA"/>
</dbReference>
<proteinExistence type="predicted"/>
<protein>
    <submittedName>
        <fullName evidence="2">Uncharacterized protein</fullName>
    </submittedName>
</protein>
<feature type="compositionally biased region" description="Basic and acidic residues" evidence="1">
    <location>
        <begin position="11"/>
        <end position="29"/>
    </location>
</feature>
<name>A0A2W0HGQ1_9BACI</name>
<evidence type="ECO:0000256" key="1">
    <source>
        <dbReference type="SAM" id="MobiDB-lite"/>
    </source>
</evidence>
<gene>
    <name evidence="2" type="ORF">CR205_11185</name>
</gene>
<feature type="compositionally biased region" description="Acidic residues" evidence="1">
    <location>
        <begin position="66"/>
        <end position="75"/>
    </location>
</feature>
<evidence type="ECO:0000313" key="3">
    <source>
        <dbReference type="Proteomes" id="UP000248066"/>
    </source>
</evidence>
<comment type="caution">
    <text evidence="2">The sequence shown here is derived from an EMBL/GenBank/DDBJ whole genome shotgun (WGS) entry which is preliminary data.</text>
</comment>
<feature type="region of interest" description="Disordered" evidence="1">
    <location>
        <begin position="56"/>
        <end position="83"/>
    </location>
</feature>
<dbReference type="Proteomes" id="UP000248066">
    <property type="component" value="Unassembled WGS sequence"/>
</dbReference>
<reference evidence="2 3" key="1">
    <citation type="submission" date="2017-10" db="EMBL/GenBank/DDBJ databases">
        <title>Bacillus sp. nov., a halophilic bacterium isolated from a Yangshapao Lake.</title>
        <authorList>
            <person name="Wang H."/>
        </authorList>
    </citation>
    <scope>NUCLEOTIDE SEQUENCE [LARGE SCALE GENOMIC DNA]</scope>
    <source>
        <strain evidence="2 3">YSP-3</strain>
    </source>
</reference>
<evidence type="ECO:0000313" key="2">
    <source>
        <dbReference type="EMBL" id="PYZ99090.1"/>
    </source>
</evidence>
<dbReference type="AlphaFoldDB" id="A0A2W0HGQ1"/>
<dbReference type="RefSeq" id="WP_110519551.1">
    <property type="nucleotide sequence ID" value="NZ_PDOF01000001.1"/>
</dbReference>
<feature type="compositionally biased region" description="Basic and acidic residues" evidence="1">
    <location>
        <begin position="56"/>
        <end position="65"/>
    </location>
</feature>
<sequence>MTSAMTNISKGYKELRKKEQEPKKEKKETIQMSGGNENMTQEEQIQLLTKAVADLHEQLNGKQEEAFEEETEAPEADQKGGAE</sequence>
<accession>A0A2W0HGQ1</accession>
<feature type="compositionally biased region" description="Polar residues" evidence="1">
    <location>
        <begin position="30"/>
        <end position="39"/>
    </location>
</feature>